<feature type="compositionally biased region" description="Polar residues" evidence="8">
    <location>
        <begin position="108"/>
        <end position="135"/>
    </location>
</feature>
<proteinExistence type="predicted"/>
<dbReference type="PROSITE" id="PS00028">
    <property type="entry name" value="ZINC_FINGER_C2H2_1"/>
    <property type="match status" value="2"/>
</dbReference>
<feature type="compositionally biased region" description="Basic and acidic residues" evidence="8">
    <location>
        <begin position="63"/>
        <end position="75"/>
    </location>
</feature>
<dbReference type="CDD" id="cd12148">
    <property type="entry name" value="fungal_TF_MHR"/>
    <property type="match status" value="1"/>
</dbReference>
<evidence type="ECO:0000313" key="11">
    <source>
        <dbReference type="Proteomes" id="UP000184330"/>
    </source>
</evidence>
<organism evidence="10 11">
    <name type="scientific">Phialocephala subalpina</name>
    <dbReference type="NCBI Taxonomy" id="576137"/>
    <lineage>
        <taxon>Eukaryota</taxon>
        <taxon>Fungi</taxon>
        <taxon>Dikarya</taxon>
        <taxon>Ascomycota</taxon>
        <taxon>Pezizomycotina</taxon>
        <taxon>Leotiomycetes</taxon>
        <taxon>Helotiales</taxon>
        <taxon>Mollisiaceae</taxon>
        <taxon>Phialocephala</taxon>
        <taxon>Phialocephala fortinii species complex</taxon>
    </lineage>
</organism>
<evidence type="ECO:0000313" key="10">
    <source>
        <dbReference type="EMBL" id="CZR64881.1"/>
    </source>
</evidence>
<dbReference type="GO" id="GO:0000981">
    <property type="term" value="F:DNA-binding transcription factor activity, RNA polymerase II-specific"/>
    <property type="evidence" value="ECO:0007669"/>
    <property type="project" value="InterPro"/>
</dbReference>
<dbReference type="GO" id="GO:0000785">
    <property type="term" value="C:chromatin"/>
    <property type="evidence" value="ECO:0007669"/>
    <property type="project" value="TreeGrafter"/>
</dbReference>
<evidence type="ECO:0000256" key="1">
    <source>
        <dbReference type="ARBA" id="ARBA00004123"/>
    </source>
</evidence>
<dbReference type="InterPro" id="IPR036236">
    <property type="entry name" value="Znf_C2H2_sf"/>
</dbReference>
<dbReference type="STRING" id="576137.A0A1L7XIM5"/>
<dbReference type="AlphaFoldDB" id="A0A1L7XIM5"/>
<evidence type="ECO:0000256" key="8">
    <source>
        <dbReference type="SAM" id="MobiDB-lite"/>
    </source>
</evidence>
<gene>
    <name evidence="10" type="ORF">PAC_14781</name>
</gene>
<evidence type="ECO:0000256" key="3">
    <source>
        <dbReference type="ARBA" id="ARBA00022737"/>
    </source>
</evidence>
<keyword evidence="4 7" id="KW-0863">Zinc-finger</keyword>
<sequence>MEVPPIRYDCDQEGCGKSYIRPFNLHRHQQNHTPEQIYRCDFPDCVRTFVRQDLYNTHRNRHAAKETQLRRKDTISGHGSQVPETQIPLHGSDSPEVINIKSLTSQIQCQSPQEVNPNSYLLATNPSSGTDLGTDSSERSHPTSDYPSESLHHQQSGPKMALLEQMTASNTMPVFGGEGYDESTLAIPQDFVAYLFGEHNPFSMSQMGQQSYGNYTGAQTQYYAPYVANDMNLGGFFPTCQQPVNHPMTVASLPETVLSEEKSQAIIDLIKERFNETDHAPVARQREALLEGDRSDNSHMMSRKMIQRYIGSYWHHFSDQIPILHKPTFSPDKTPNLLLIAMMAIGASFLNKIHCYEKAQAGAELSNFLAWHLRLEIFRNHAQPPAELWVFQALLLLELYEKMYSTRLLHERGHIHHTTTITLMHRGSGLIRRPALYSSLSAGAITPDEWWDHWITNEATRRTAFSAFVIDSIHSTMFGHSTVMETHEMRLLPLPCDEALWSATNSAEVRRIEARLNADGVKPTTFLEGLKRTVDGQEVRTSSFGRTILMAGLLNLSWHMNERDLQVNSLGVSHVLGEQYKRRRSFTRAFDLWKYDFERSLDGTADGISRPYVYAEKKEDNVVFQSGTVLHHLAHMATHADIADCQIVAGAERLLGRDIGSQDLNSSRRRMDHWTRTAEARDATWYALRFLCSVLLPEESVTSAIHTDHGDPSFHYSARDDVVLNRPWVMYFAALIVWCYGYTLEGHTTSPVPAANDFGGQVRDMRAYLRRLGGVQSPEGLKSMRGFNGCSGMLMVLRAVFRNTRWELLHEAAHLLKNCIQLIGGQASDG</sequence>
<evidence type="ECO:0000259" key="9">
    <source>
        <dbReference type="PROSITE" id="PS50157"/>
    </source>
</evidence>
<keyword evidence="3" id="KW-0677">Repeat</keyword>
<evidence type="ECO:0000256" key="7">
    <source>
        <dbReference type="PROSITE-ProRule" id="PRU00042"/>
    </source>
</evidence>
<evidence type="ECO:0000256" key="6">
    <source>
        <dbReference type="ARBA" id="ARBA00023242"/>
    </source>
</evidence>
<evidence type="ECO:0000256" key="2">
    <source>
        <dbReference type="ARBA" id="ARBA00022723"/>
    </source>
</evidence>
<evidence type="ECO:0000256" key="5">
    <source>
        <dbReference type="ARBA" id="ARBA00022833"/>
    </source>
</evidence>
<reference evidence="10 11" key="1">
    <citation type="submission" date="2016-03" db="EMBL/GenBank/DDBJ databases">
        <authorList>
            <person name="Ploux O."/>
        </authorList>
    </citation>
    <scope>NUCLEOTIDE SEQUENCE [LARGE SCALE GENOMIC DNA]</scope>
    <source>
        <strain evidence="10 11">UAMH 11012</strain>
    </source>
</reference>
<protein>
    <submittedName>
        <fullName evidence="10">Related to C2H2 zinc finger protein</fullName>
    </submittedName>
</protein>
<evidence type="ECO:0000256" key="4">
    <source>
        <dbReference type="ARBA" id="ARBA00022771"/>
    </source>
</evidence>
<dbReference type="Proteomes" id="UP000184330">
    <property type="component" value="Unassembled WGS sequence"/>
</dbReference>
<dbReference type="SMART" id="SM00355">
    <property type="entry name" value="ZnF_C2H2"/>
    <property type="match status" value="2"/>
</dbReference>
<dbReference type="GO" id="GO:0006351">
    <property type="term" value="P:DNA-templated transcription"/>
    <property type="evidence" value="ECO:0007669"/>
    <property type="project" value="InterPro"/>
</dbReference>
<dbReference type="InterPro" id="IPR007219">
    <property type="entry name" value="XnlR_reg_dom"/>
</dbReference>
<dbReference type="PANTHER" id="PTHR40626">
    <property type="entry name" value="MIP31509P"/>
    <property type="match status" value="1"/>
</dbReference>
<feature type="domain" description="C2H2-type" evidence="9">
    <location>
        <begin position="38"/>
        <end position="67"/>
    </location>
</feature>
<dbReference type="GO" id="GO:0000978">
    <property type="term" value="F:RNA polymerase II cis-regulatory region sequence-specific DNA binding"/>
    <property type="evidence" value="ECO:0007669"/>
    <property type="project" value="InterPro"/>
</dbReference>
<dbReference type="SUPFAM" id="SSF57667">
    <property type="entry name" value="beta-beta-alpha zinc fingers"/>
    <property type="match status" value="1"/>
</dbReference>
<dbReference type="Pfam" id="PF04082">
    <property type="entry name" value="Fungal_trans"/>
    <property type="match status" value="1"/>
</dbReference>
<feature type="compositionally biased region" description="Polar residues" evidence="8">
    <location>
        <begin position="143"/>
        <end position="157"/>
    </location>
</feature>
<keyword evidence="11" id="KW-1185">Reference proteome</keyword>
<dbReference type="OrthoDB" id="427030at2759"/>
<feature type="region of interest" description="Disordered" evidence="8">
    <location>
        <begin position="61"/>
        <end position="95"/>
    </location>
</feature>
<keyword evidence="6" id="KW-0539">Nucleus</keyword>
<accession>A0A1L7XIM5</accession>
<keyword evidence="5" id="KW-0862">Zinc</keyword>
<keyword evidence="2" id="KW-0479">Metal-binding</keyword>
<dbReference type="InterPro" id="IPR051059">
    <property type="entry name" value="VerF-like"/>
</dbReference>
<dbReference type="GO" id="GO:0008270">
    <property type="term" value="F:zinc ion binding"/>
    <property type="evidence" value="ECO:0007669"/>
    <property type="project" value="UniProtKB-KW"/>
</dbReference>
<dbReference type="PANTHER" id="PTHR40626:SF11">
    <property type="entry name" value="ZINC FINGER PROTEIN YPR022C"/>
    <property type="match status" value="1"/>
</dbReference>
<dbReference type="GO" id="GO:0005634">
    <property type="term" value="C:nucleus"/>
    <property type="evidence" value="ECO:0007669"/>
    <property type="project" value="UniProtKB-SubCell"/>
</dbReference>
<comment type="subcellular location">
    <subcellularLocation>
        <location evidence="1">Nucleus</location>
    </subcellularLocation>
</comment>
<dbReference type="InterPro" id="IPR013087">
    <property type="entry name" value="Znf_C2H2_type"/>
</dbReference>
<dbReference type="EMBL" id="FJOG01000028">
    <property type="protein sequence ID" value="CZR64881.1"/>
    <property type="molecule type" value="Genomic_DNA"/>
</dbReference>
<dbReference type="Gene3D" id="3.30.160.60">
    <property type="entry name" value="Classic Zinc Finger"/>
    <property type="match status" value="1"/>
</dbReference>
<dbReference type="PROSITE" id="PS50157">
    <property type="entry name" value="ZINC_FINGER_C2H2_2"/>
    <property type="match status" value="2"/>
</dbReference>
<feature type="region of interest" description="Disordered" evidence="8">
    <location>
        <begin position="108"/>
        <end position="158"/>
    </location>
</feature>
<name>A0A1L7XIM5_9HELO</name>
<feature type="domain" description="C2H2-type" evidence="9">
    <location>
        <begin position="8"/>
        <end position="37"/>
    </location>
</feature>